<dbReference type="AlphaFoldDB" id="A0A2M4DQ33"/>
<dbReference type="EMBL" id="GGFL01015484">
    <property type="protein sequence ID" value="MBW79662.1"/>
    <property type="molecule type" value="Transcribed_RNA"/>
</dbReference>
<evidence type="ECO:0000313" key="1">
    <source>
        <dbReference type="EMBL" id="MBW79662.1"/>
    </source>
</evidence>
<reference evidence="1" key="1">
    <citation type="submission" date="2018-01" db="EMBL/GenBank/DDBJ databases">
        <title>An insight into the sialome of Amazonian anophelines.</title>
        <authorList>
            <person name="Ribeiro J.M."/>
            <person name="Scarpassa V."/>
            <person name="Calvo E."/>
        </authorList>
    </citation>
    <scope>NUCLEOTIDE SEQUENCE</scope>
</reference>
<accession>A0A2M4DQ33</accession>
<organism evidence="1">
    <name type="scientific">Anopheles darlingi</name>
    <name type="common">Mosquito</name>
    <dbReference type="NCBI Taxonomy" id="43151"/>
    <lineage>
        <taxon>Eukaryota</taxon>
        <taxon>Metazoa</taxon>
        <taxon>Ecdysozoa</taxon>
        <taxon>Arthropoda</taxon>
        <taxon>Hexapoda</taxon>
        <taxon>Insecta</taxon>
        <taxon>Pterygota</taxon>
        <taxon>Neoptera</taxon>
        <taxon>Endopterygota</taxon>
        <taxon>Diptera</taxon>
        <taxon>Nematocera</taxon>
        <taxon>Culicoidea</taxon>
        <taxon>Culicidae</taxon>
        <taxon>Anophelinae</taxon>
        <taxon>Anopheles</taxon>
    </lineage>
</organism>
<proteinExistence type="predicted"/>
<protein>
    <submittedName>
        <fullName evidence="1">Putative secreted protein</fullName>
    </submittedName>
</protein>
<sequence>MISCVATSASASCFFAGGRCCCCCWSGWFSSTSLNRRGLMLMRGLAEYGNTSSVAESSALERESVHLSLNG</sequence>
<name>A0A2M4DQ33_ANODA</name>